<dbReference type="InterPro" id="IPR029787">
    <property type="entry name" value="Nucleotide_cyclase"/>
</dbReference>
<keyword evidence="3" id="KW-1185">Reference proteome</keyword>
<evidence type="ECO:0000259" key="1">
    <source>
        <dbReference type="PROSITE" id="PS50125"/>
    </source>
</evidence>
<name>A0ABX0XTV7_9ACTN</name>
<dbReference type="PRINTS" id="PR00364">
    <property type="entry name" value="DISEASERSIST"/>
</dbReference>
<sequence>MSARMHLPGGLVTFLFTDIEGSTRLAQMLGADYRSVLTEHRRVLRRALSTGDGVELFTEGDSLFVAFADANAALCACAAAQRALSEHRWPRPQVRPRVRMGLHTGFAEPVAGEYASPEVHRAARVAAAAHGGQILCSAATAASAGDLPGDTVLCDLGLYRLRGFDGRERLFQLVSPGLDRDFPRPRTVDCPPHNLPTPVTSFVGRVGEQERLRELLQAHRLVTVAGAAGAGKTRLAVQVARDLAGEYPDGVWFVDLAGVDDTQRVGATVAAALGVRPEPGRPLVQTIADHAVGHRLLLILDTCDAHLTAASGLVARLLGAGPGTQVIATTREPLGLPGELVWRLAPLGVDGGGDGAPSEAVSLLLDRTAAARGGQPATGGELPYLDRIARALSGLPLALELAASVLGTLSAGELAARVDDGSGPAGLFAALDAGRRSTPAGQAEAADRNRTLRAALDWSYRALDRPAARLLRRMSVFAGPVTLPAIEWLGGGDPLDPLASLVDRSLVQAEPRADAATYRMLGPVRAYAAGALRDTGEEEVVRDRHVEWCLRQIQAAHTDPNGRAVTLSLYALDPLAEEVRGALRWTSTHGLGRAGLGVAAALDQWWCERGLAREARVWMLRLYGRIRDTAERLTDAELATAYHVHALAAGVDGDHAEQLRFAQRAEAAARRADDVGLLVRVLAGRGAPLVAMERTGDAERSCRQVAAWARREGVPGDALSAVYTLAHILMRRGALDEAADLLATARPLEASRPAERGRRTVDMLLGLVALRRGDVVAAHDHLTVALRSRMGFGFHACACETLNAVAVRCLTAEDPLTAARLFGAAQAVRARLRLAAGLNGAYWHEQQAVARAVLGDVVFDAAYAEGATLTLEDAAAVALTVEHPDLVAGSDRFSHSS</sequence>
<dbReference type="InterPro" id="IPR001054">
    <property type="entry name" value="A/G_cyclase"/>
</dbReference>
<gene>
    <name evidence="2" type="ORF">HC031_06325</name>
</gene>
<dbReference type="SUPFAM" id="SSF52540">
    <property type="entry name" value="P-loop containing nucleoside triphosphate hydrolases"/>
    <property type="match status" value="1"/>
</dbReference>
<accession>A0ABX0XTV7</accession>
<dbReference type="SMART" id="SM00044">
    <property type="entry name" value="CYCc"/>
    <property type="match status" value="1"/>
</dbReference>
<dbReference type="PANTHER" id="PTHR47691:SF3">
    <property type="entry name" value="HTH-TYPE TRANSCRIPTIONAL REGULATOR RV0890C-RELATED"/>
    <property type="match status" value="1"/>
</dbReference>
<proteinExistence type="predicted"/>
<dbReference type="Gene3D" id="3.30.70.1230">
    <property type="entry name" value="Nucleotide cyclase"/>
    <property type="match status" value="1"/>
</dbReference>
<dbReference type="EMBL" id="JAATVY010000003">
    <property type="protein sequence ID" value="NJC69337.1"/>
    <property type="molecule type" value="Genomic_DNA"/>
</dbReference>
<dbReference type="Pfam" id="PF00211">
    <property type="entry name" value="Guanylate_cyc"/>
    <property type="match status" value="1"/>
</dbReference>
<organism evidence="2 3">
    <name type="scientific">Planosporangium thailandense</name>
    <dbReference type="NCBI Taxonomy" id="765197"/>
    <lineage>
        <taxon>Bacteria</taxon>
        <taxon>Bacillati</taxon>
        <taxon>Actinomycetota</taxon>
        <taxon>Actinomycetes</taxon>
        <taxon>Micromonosporales</taxon>
        <taxon>Micromonosporaceae</taxon>
        <taxon>Planosporangium</taxon>
    </lineage>
</organism>
<dbReference type="Gene3D" id="1.25.40.10">
    <property type="entry name" value="Tetratricopeptide repeat domain"/>
    <property type="match status" value="1"/>
</dbReference>
<protein>
    <submittedName>
        <fullName evidence="2">Adenylate/guanylate cyclase domain-containing protein</fullName>
    </submittedName>
</protein>
<dbReference type="PROSITE" id="PS50125">
    <property type="entry name" value="GUANYLATE_CYCLASE_2"/>
    <property type="match status" value="1"/>
</dbReference>
<evidence type="ECO:0000313" key="2">
    <source>
        <dbReference type="EMBL" id="NJC69337.1"/>
    </source>
</evidence>
<feature type="domain" description="Guanylate cyclase" evidence="1">
    <location>
        <begin position="13"/>
        <end position="126"/>
    </location>
</feature>
<dbReference type="PANTHER" id="PTHR47691">
    <property type="entry name" value="REGULATOR-RELATED"/>
    <property type="match status" value="1"/>
</dbReference>
<dbReference type="SUPFAM" id="SSF48452">
    <property type="entry name" value="TPR-like"/>
    <property type="match status" value="1"/>
</dbReference>
<dbReference type="Proteomes" id="UP000722989">
    <property type="component" value="Unassembled WGS sequence"/>
</dbReference>
<evidence type="ECO:0000313" key="3">
    <source>
        <dbReference type="Proteomes" id="UP000722989"/>
    </source>
</evidence>
<dbReference type="Gene3D" id="3.40.50.300">
    <property type="entry name" value="P-loop containing nucleotide triphosphate hydrolases"/>
    <property type="match status" value="1"/>
</dbReference>
<dbReference type="InterPro" id="IPR058852">
    <property type="entry name" value="HTH_77"/>
</dbReference>
<comment type="caution">
    <text evidence="2">The sequence shown here is derived from an EMBL/GenBank/DDBJ whole genome shotgun (WGS) entry which is preliminary data.</text>
</comment>
<reference evidence="2 3" key="1">
    <citation type="submission" date="2020-03" db="EMBL/GenBank/DDBJ databases">
        <title>WGS of the type strain of Planosporangium spp.</title>
        <authorList>
            <person name="Thawai C."/>
        </authorList>
    </citation>
    <scope>NUCLEOTIDE SEQUENCE [LARGE SCALE GENOMIC DNA]</scope>
    <source>
        <strain evidence="2 3">TBRC 5610</strain>
    </source>
</reference>
<dbReference type="SUPFAM" id="SSF55073">
    <property type="entry name" value="Nucleotide cyclase"/>
    <property type="match status" value="1"/>
</dbReference>
<dbReference type="InterPro" id="IPR027417">
    <property type="entry name" value="P-loop_NTPase"/>
</dbReference>
<dbReference type="Pfam" id="PF25872">
    <property type="entry name" value="HTH_77"/>
    <property type="match status" value="1"/>
</dbReference>
<dbReference type="RefSeq" id="WP_167924223.1">
    <property type="nucleotide sequence ID" value="NZ_JAATVY010000003.1"/>
</dbReference>
<dbReference type="InterPro" id="IPR011990">
    <property type="entry name" value="TPR-like_helical_dom_sf"/>
</dbReference>